<dbReference type="RefSeq" id="WP_106125901.1">
    <property type="nucleotide sequence ID" value="NZ_PVZG01000003.1"/>
</dbReference>
<gene>
    <name evidence="3" type="ORF">CLV70_103309</name>
</gene>
<dbReference type="PROSITE" id="PS51819">
    <property type="entry name" value="VOC"/>
    <property type="match status" value="1"/>
</dbReference>
<name>A0A2T0SDD7_9ACTN</name>
<feature type="domain" description="VOC" evidence="2">
    <location>
        <begin position="182"/>
        <end position="295"/>
    </location>
</feature>
<feature type="compositionally biased region" description="Low complexity" evidence="1">
    <location>
        <begin position="144"/>
        <end position="158"/>
    </location>
</feature>
<feature type="compositionally biased region" description="Low complexity" evidence="1">
    <location>
        <begin position="25"/>
        <end position="46"/>
    </location>
</feature>
<dbReference type="Gene3D" id="3.10.180.10">
    <property type="entry name" value="2,3-Dihydroxybiphenyl 1,2-Dioxygenase, domain 1"/>
    <property type="match status" value="1"/>
</dbReference>
<comment type="caution">
    <text evidence="3">The sequence shown here is derived from an EMBL/GenBank/DDBJ whole genome shotgun (WGS) entry which is preliminary data.</text>
</comment>
<reference evidence="3 4" key="1">
    <citation type="submission" date="2018-03" db="EMBL/GenBank/DDBJ databases">
        <title>Genomic Encyclopedia of Archaeal and Bacterial Type Strains, Phase II (KMG-II): from individual species to whole genera.</title>
        <authorList>
            <person name="Goeker M."/>
        </authorList>
    </citation>
    <scope>NUCLEOTIDE SEQUENCE [LARGE SCALE GENOMIC DNA]</scope>
    <source>
        <strain evidence="3 4">DSM 45348</strain>
    </source>
</reference>
<feature type="compositionally biased region" description="Basic and acidic residues" evidence="1">
    <location>
        <begin position="104"/>
        <end position="125"/>
    </location>
</feature>
<dbReference type="AlphaFoldDB" id="A0A2T0SDD7"/>
<accession>A0A2T0SDD7</accession>
<organism evidence="3 4">
    <name type="scientific">Pseudosporangium ferrugineum</name>
    <dbReference type="NCBI Taxonomy" id="439699"/>
    <lineage>
        <taxon>Bacteria</taxon>
        <taxon>Bacillati</taxon>
        <taxon>Actinomycetota</taxon>
        <taxon>Actinomycetes</taxon>
        <taxon>Micromonosporales</taxon>
        <taxon>Micromonosporaceae</taxon>
        <taxon>Pseudosporangium</taxon>
    </lineage>
</organism>
<evidence type="ECO:0000313" key="4">
    <source>
        <dbReference type="Proteomes" id="UP000239209"/>
    </source>
</evidence>
<dbReference type="Proteomes" id="UP000239209">
    <property type="component" value="Unassembled WGS sequence"/>
</dbReference>
<dbReference type="OrthoDB" id="3296095at2"/>
<evidence type="ECO:0000313" key="3">
    <source>
        <dbReference type="EMBL" id="PRY31422.1"/>
    </source>
</evidence>
<evidence type="ECO:0000259" key="2">
    <source>
        <dbReference type="PROSITE" id="PS51819"/>
    </source>
</evidence>
<dbReference type="SUPFAM" id="SSF54593">
    <property type="entry name" value="Glyoxalase/Bleomycin resistance protein/Dihydroxybiphenyl dioxygenase"/>
    <property type="match status" value="1"/>
</dbReference>
<dbReference type="EMBL" id="PVZG01000003">
    <property type="protein sequence ID" value="PRY31422.1"/>
    <property type="molecule type" value="Genomic_DNA"/>
</dbReference>
<protein>
    <recommendedName>
        <fullName evidence="2">VOC domain-containing protein</fullName>
    </recommendedName>
</protein>
<dbReference type="InterPro" id="IPR037523">
    <property type="entry name" value="VOC_core"/>
</dbReference>
<sequence length="301" mass="31836">MAKERPVTAGGKTAHNRGRHPAVPPARTAPVAATPGPRRPTTASPADPRPIPPPFLTHEEPAAPPSPQPPPDPAPSNPEPPNPEPSNPEPSEREPSNSGPSERGPSERGPSERGPSERGPSERGPSDSGPLDPAQSDPAPPDPDAAQTDAAQADAAPAEDLRPELPKRGVARVPAPRPVLPGLQLQPMVHVAEMPEAVAFYEMLGGELIHGDRGGEWVLMQVGTAQIGLVTRPPDPSRGESTVELNFSATMPLDRLEKLLRDRGVTIVRLARDPDLGTRLHVETPDGMPVKIHQVEPDLLV</sequence>
<proteinExistence type="predicted"/>
<keyword evidence="4" id="KW-1185">Reference proteome</keyword>
<feature type="region of interest" description="Disordered" evidence="1">
    <location>
        <begin position="1"/>
        <end position="181"/>
    </location>
</feature>
<feature type="compositionally biased region" description="Pro residues" evidence="1">
    <location>
        <begin position="62"/>
        <end position="88"/>
    </location>
</feature>
<evidence type="ECO:0000256" key="1">
    <source>
        <dbReference type="SAM" id="MobiDB-lite"/>
    </source>
</evidence>
<dbReference type="InterPro" id="IPR029068">
    <property type="entry name" value="Glyas_Bleomycin-R_OHBP_Dase"/>
</dbReference>